<protein>
    <recommendedName>
        <fullName evidence="5">Secreted protein</fullName>
    </recommendedName>
</protein>
<evidence type="ECO:0000256" key="2">
    <source>
        <dbReference type="SAM" id="SignalP"/>
    </source>
</evidence>
<dbReference type="Proteomes" id="UP001500443">
    <property type="component" value="Unassembled WGS sequence"/>
</dbReference>
<evidence type="ECO:0000313" key="4">
    <source>
        <dbReference type="Proteomes" id="UP001500443"/>
    </source>
</evidence>
<keyword evidence="4" id="KW-1185">Reference proteome</keyword>
<feature type="region of interest" description="Disordered" evidence="1">
    <location>
        <begin position="36"/>
        <end position="86"/>
    </location>
</feature>
<keyword evidence="2" id="KW-0732">Signal</keyword>
<organism evidence="3 4">
    <name type="scientific">Streptomyces synnematoformans</name>
    <dbReference type="NCBI Taxonomy" id="415721"/>
    <lineage>
        <taxon>Bacteria</taxon>
        <taxon>Bacillati</taxon>
        <taxon>Actinomycetota</taxon>
        <taxon>Actinomycetes</taxon>
        <taxon>Kitasatosporales</taxon>
        <taxon>Streptomycetaceae</taxon>
        <taxon>Streptomyces</taxon>
    </lineage>
</organism>
<dbReference type="EMBL" id="BAAAPF010000008">
    <property type="protein sequence ID" value="GAA2110291.1"/>
    <property type="molecule type" value="Genomic_DNA"/>
</dbReference>
<comment type="caution">
    <text evidence="3">The sequence shown here is derived from an EMBL/GenBank/DDBJ whole genome shotgun (WGS) entry which is preliminary data.</text>
</comment>
<feature type="signal peptide" evidence="2">
    <location>
        <begin position="1"/>
        <end position="36"/>
    </location>
</feature>
<feature type="compositionally biased region" description="Polar residues" evidence="1">
    <location>
        <begin position="545"/>
        <end position="556"/>
    </location>
</feature>
<evidence type="ECO:0000256" key="1">
    <source>
        <dbReference type="SAM" id="MobiDB-lite"/>
    </source>
</evidence>
<feature type="region of interest" description="Disordered" evidence="1">
    <location>
        <begin position="514"/>
        <end position="556"/>
    </location>
</feature>
<evidence type="ECO:0008006" key="5">
    <source>
        <dbReference type="Google" id="ProtNLM"/>
    </source>
</evidence>
<gene>
    <name evidence="3" type="ORF">GCM10009802_07210</name>
</gene>
<sequence>MEGASLLRMRPVYALRCVAIGVITVALLLGTGEATAADSETTPDTDISATPSDSPAAGPEVARANNSRPVSGRNPSAGPPFTQTNEVWQVDRTTVVLRNKVTDADGDRSTLTFQVWTTDANGNPKNQVMLTDKKHPNDHGVLVSDYVDSGQNAQRTVEYGDLKTATTYMFRTSAFDGSLYETDWSPWATFHVRRARSNIKLPEPNKDAPALNQDDFQNPQKISQPEMTLVPPDPVQSGTMSPDGRKGWNCGNVNVKNDVLPCTRIIHDNSDKTRDALAEARMGARSAGLVDWCVNLANSHIKRFEGCIGSFTFEYEGIVIKDGKPTGEIINASWAVGQEYKLSNTAGVIKEKMLLVPTSFDAKFVSVTLDVKFDCLLATDCTTDTSSMAWDGALEWTVGDLHAAEGTVTHNWNGGAEAGSTQLLDLSAKINAYSPLANPAASRWQADDAQIRCDTVSRTTPGCTFHNYTPTWVMNFNKAPAAVAHAWLIQSKLPNHPGSKAHNKPMQFLPVASKNEHNRDPDDNRKVICPRNSDGTGWAKRHANPDTTTLPEISPSDTKSCDEFAYAASYNSGGMPTSMGGLNEVSSGDECVQTFATRLSEGQWRLYDDWRLPAPTWNEVCGRSAMSTWMNTASMGVAFSNGFSGKYRLLDQDEYWVDFPEFSHCDPSPARVWCTIPQP</sequence>
<evidence type="ECO:0000313" key="3">
    <source>
        <dbReference type="EMBL" id="GAA2110291.1"/>
    </source>
</evidence>
<feature type="region of interest" description="Disordered" evidence="1">
    <location>
        <begin position="224"/>
        <end position="248"/>
    </location>
</feature>
<feature type="chain" id="PRO_5046301624" description="Secreted protein" evidence="2">
    <location>
        <begin position="37"/>
        <end position="679"/>
    </location>
</feature>
<feature type="compositionally biased region" description="Polar residues" evidence="1">
    <location>
        <begin position="38"/>
        <end position="53"/>
    </location>
</feature>
<accession>A0ABP5J193</accession>
<name>A0ABP5J193_9ACTN</name>
<reference evidence="4" key="1">
    <citation type="journal article" date="2019" name="Int. J. Syst. Evol. Microbiol.">
        <title>The Global Catalogue of Microorganisms (GCM) 10K type strain sequencing project: providing services to taxonomists for standard genome sequencing and annotation.</title>
        <authorList>
            <consortium name="The Broad Institute Genomics Platform"/>
            <consortium name="The Broad Institute Genome Sequencing Center for Infectious Disease"/>
            <person name="Wu L."/>
            <person name="Ma J."/>
        </authorList>
    </citation>
    <scope>NUCLEOTIDE SEQUENCE [LARGE SCALE GENOMIC DNA]</scope>
    <source>
        <strain evidence="4">JCM 15481</strain>
    </source>
</reference>
<feature type="compositionally biased region" description="Basic and acidic residues" evidence="1">
    <location>
        <begin position="514"/>
        <end position="526"/>
    </location>
</feature>
<proteinExistence type="predicted"/>